<dbReference type="InterPro" id="IPR026906">
    <property type="entry name" value="LRR_5"/>
</dbReference>
<evidence type="ECO:0000313" key="3">
    <source>
        <dbReference type="EMBL" id="CAC5420898.1"/>
    </source>
</evidence>
<name>A0A6J8EKC7_MYTCO</name>
<dbReference type="PANTHER" id="PTHR45712">
    <property type="entry name" value="AGAP008170-PA"/>
    <property type="match status" value="1"/>
</dbReference>
<keyword evidence="1" id="KW-0433">Leucine-rich repeat</keyword>
<dbReference type="AlphaFoldDB" id="A0A6J8EKC7"/>
<dbReference type="InterPro" id="IPR050333">
    <property type="entry name" value="SLRP"/>
</dbReference>
<evidence type="ECO:0000256" key="1">
    <source>
        <dbReference type="ARBA" id="ARBA00022614"/>
    </source>
</evidence>
<proteinExistence type="predicted"/>
<sequence length="455" mass="52231">MITPIHTDTYHECGKCYNSRLTSRVYKSAICNGSYIPKLPVSVAEIEIRNSNLNDIDRFALINLTLHRIHVLVLSGNSIRHIHPEAFVNLTSLSVLEVKNETSFSVEVLKQALTKLSSKFIKTLRFTNNKWKYLPCDMFESFKDTKINNVHLTGNQFSDINGSAFAVLTFSENLVFLYNKITEIHFRKMQRLKRLRLKGNRLAKVPNFCSTDGSLFPKLIVLSLSEKIIENTDKTSFMCLPKLRVLKLVGIYIVELQNNIFSSLKIEAVYLDQIDTLKRIENFAFNNTSIKNIYMTNCRFRFGFIERFNPSTIFKFCPNVIYVNLGLNYLPNNPNIFRSMFIPLDNLESLHLQPTNLVDLPRTLLTNLRNLHTLNLQDNSLHDSDLSSEIFGNVTSLKSLDLSSNLISIMSKTSMPSLLLNSLEQINLGFNPFSCTCDQKWFVEWIKETKVKIVG</sequence>
<dbReference type="PANTHER" id="PTHR45712:SF22">
    <property type="entry name" value="INSULIN-LIKE GROWTH FACTOR-BINDING PROTEIN COMPLEX ACID LABILE SUBUNIT"/>
    <property type="match status" value="1"/>
</dbReference>
<dbReference type="SMART" id="SM00369">
    <property type="entry name" value="LRR_TYP"/>
    <property type="match status" value="6"/>
</dbReference>
<keyword evidence="2" id="KW-0677">Repeat</keyword>
<dbReference type="InterPro" id="IPR001611">
    <property type="entry name" value="Leu-rich_rpt"/>
</dbReference>
<dbReference type="InterPro" id="IPR032675">
    <property type="entry name" value="LRR_dom_sf"/>
</dbReference>
<protein>
    <submittedName>
        <fullName evidence="3">Uncharacterized protein</fullName>
    </submittedName>
</protein>
<evidence type="ECO:0000256" key="2">
    <source>
        <dbReference type="ARBA" id="ARBA00022737"/>
    </source>
</evidence>
<evidence type="ECO:0000313" key="4">
    <source>
        <dbReference type="Proteomes" id="UP000507470"/>
    </source>
</evidence>
<reference evidence="3 4" key="1">
    <citation type="submission" date="2020-06" db="EMBL/GenBank/DDBJ databases">
        <authorList>
            <person name="Li R."/>
            <person name="Bekaert M."/>
        </authorList>
    </citation>
    <scope>NUCLEOTIDE SEQUENCE [LARGE SCALE GENOMIC DNA]</scope>
    <source>
        <strain evidence="4">wild</strain>
    </source>
</reference>
<accession>A0A6J8EKC7</accession>
<dbReference type="Gene3D" id="3.80.10.10">
    <property type="entry name" value="Ribonuclease Inhibitor"/>
    <property type="match status" value="3"/>
</dbReference>
<dbReference type="OrthoDB" id="6160824at2759"/>
<dbReference type="Pfam" id="PF13855">
    <property type="entry name" value="LRR_8"/>
    <property type="match status" value="1"/>
</dbReference>
<dbReference type="Pfam" id="PF13306">
    <property type="entry name" value="LRR_5"/>
    <property type="match status" value="2"/>
</dbReference>
<organism evidence="3 4">
    <name type="scientific">Mytilus coruscus</name>
    <name type="common">Sea mussel</name>
    <dbReference type="NCBI Taxonomy" id="42192"/>
    <lineage>
        <taxon>Eukaryota</taxon>
        <taxon>Metazoa</taxon>
        <taxon>Spiralia</taxon>
        <taxon>Lophotrochozoa</taxon>
        <taxon>Mollusca</taxon>
        <taxon>Bivalvia</taxon>
        <taxon>Autobranchia</taxon>
        <taxon>Pteriomorphia</taxon>
        <taxon>Mytilida</taxon>
        <taxon>Mytiloidea</taxon>
        <taxon>Mytilidae</taxon>
        <taxon>Mytilinae</taxon>
        <taxon>Mytilus</taxon>
    </lineage>
</organism>
<dbReference type="Proteomes" id="UP000507470">
    <property type="component" value="Unassembled WGS sequence"/>
</dbReference>
<dbReference type="InterPro" id="IPR003591">
    <property type="entry name" value="Leu-rich_rpt_typical-subtyp"/>
</dbReference>
<dbReference type="EMBL" id="CACVKT020009193">
    <property type="protein sequence ID" value="CAC5420898.1"/>
    <property type="molecule type" value="Genomic_DNA"/>
</dbReference>
<gene>
    <name evidence="3" type="ORF">MCOR_53077</name>
</gene>
<keyword evidence="4" id="KW-1185">Reference proteome</keyword>
<dbReference type="SUPFAM" id="SSF52047">
    <property type="entry name" value="RNI-like"/>
    <property type="match status" value="2"/>
</dbReference>